<dbReference type="PATRIC" id="fig|419005.5.peg.1809"/>
<feature type="chain" id="PRO_5007462030" evidence="1">
    <location>
        <begin position="22"/>
        <end position="345"/>
    </location>
</feature>
<dbReference type="PROSITE" id="PS51257">
    <property type="entry name" value="PROKAR_LIPOPROTEIN"/>
    <property type="match status" value="1"/>
</dbReference>
<accession>A0A134B6N2</accession>
<dbReference type="EMBL" id="LSDL01000117">
    <property type="protein sequence ID" value="KXB75597.1"/>
    <property type="molecule type" value="Genomic_DNA"/>
</dbReference>
<dbReference type="RefSeq" id="WP_060933234.1">
    <property type="nucleotide sequence ID" value="NZ_KQ960555.1"/>
</dbReference>
<proteinExistence type="predicted"/>
<dbReference type="InterPro" id="IPR032320">
    <property type="entry name" value="GH18_BT1044-like"/>
</dbReference>
<comment type="caution">
    <text evidence="2">The sequence shown here is derived from an EMBL/GenBank/DDBJ whole genome shotgun (WGS) entry which is preliminary data.</text>
</comment>
<feature type="signal peptide" evidence="1">
    <location>
        <begin position="1"/>
        <end position="21"/>
    </location>
</feature>
<gene>
    <name evidence="2" type="ORF">HMPREF1860_01815</name>
</gene>
<name>A0A134B6N2_9BACT</name>
<reference evidence="2 3" key="1">
    <citation type="submission" date="2016-01" db="EMBL/GenBank/DDBJ databases">
        <authorList>
            <person name="Oliw E.H."/>
        </authorList>
    </citation>
    <scope>NUCLEOTIDE SEQUENCE [LARGE SCALE GENOMIC DNA]</scope>
    <source>
        <strain evidence="2 3">DNF00307</strain>
    </source>
</reference>
<dbReference type="Pfam" id="PF16141">
    <property type="entry name" value="GH18_BT1044-like"/>
    <property type="match status" value="1"/>
</dbReference>
<evidence type="ECO:0000256" key="1">
    <source>
        <dbReference type="SAM" id="SignalP"/>
    </source>
</evidence>
<dbReference type="AlphaFoldDB" id="A0A134B6N2"/>
<protein>
    <submittedName>
        <fullName evidence="2">Uncharacterized protein</fullName>
    </submittedName>
</protein>
<sequence length="345" mass="39840">MKYITFSMVCLSIAITFTFCSCNTDVETIKINEPEISTQNAKLYDNYLTKLRDYKASKHKIAMAWFDNSHLYPNSQGQQIKAIPDSIDYIVLTNPYSINKENLENMIKLREKKSMKFLYEISFEKIKAVYTLQKKAFFEVPENKNKKYKSFNDYLTDSVKTSFDICSKYNYDGIVISYNGKFKLYMEDSDKKLLSEWENNFIGMAMNWAKKHIDKTLIFQGKPQNVINKEIFKLSKYIIIPCLEEVSEAGVMKCINSAVVEGVPLNKFLPAVMMYTFDTTDSKTGYWVGKKYAVLGAAKWASAQHELYDIAGLAMININSDYYHPSFTYPVVRKAINILNPSIKN</sequence>
<dbReference type="STRING" id="419005.HMPREF1860_01815"/>
<evidence type="ECO:0000313" key="3">
    <source>
        <dbReference type="Proteomes" id="UP000070531"/>
    </source>
</evidence>
<dbReference type="Proteomes" id="UP000070531">
    <property type="component" value="Unassembled WGS sequence"/>
</dbReference>
<organism evidence="2">
    <name type="scientific">Prevotella amnii</name>
    <dbReference type="NCBI Taxonomy" id="419005"/>
    <lineage>
        <taxon>Bacteria</taxon>
        <taxon>Pseudomonadati</taxon>
        <taxon>Bacteroidota</taxon>
        <taxon>Bacteroidia</taxon>
        <taxon>Bacteroidales</taxon>
        <taxon>Prevotellaceae</taxon>
        <taxon>Prevotella</taxon>
    </lineage>
</organism>
<keyword evidence="1" id="KW-0732">Signal</keyword>
<evidence type="ECO:0000313" key="2">
    <source>
        <dbReference type="EMBL" id="KXB75597.1"/>
    </source>
</evidence>